<dbReference type="Gene3D" id="3.30.470.10">
    <property type="match status" value="1"/>
</dbReference>
<dbReference type="InterPro" id="IPR001544">
    <property type="entry name" value="Aminotrans_IV"/>
</dbReference>
<dbReference type="PANTHER" id="PTHR11825:SF44">
    <property type="entry name" value="BRANCHED-CHAIN-AMINO-ACID AMINOTRANSFERASE"/>
    <property type="match status" value="1"/>
</dbReference>
<dbReference type="InterPro" id="IPR043132">
    <property type="entry name" value="BCAT-like_C"/>
</dbReference>
<dbReference type="Proteomes" id="UP000199004">
    <property type="component" value="Unassembled WGS sequence"/>
</dbReference>
<dbReference type="PROSITE" id="PS00770">
    <property type="entry name" value="AA_TRANSFER_CLASS_4"/>
    <property type="match status" value="1"/>
</dbReference>
<dbReference type="InterPro" id="IPR033939">
    <property type="entry name" value="BCAT_family"/>
</dbReference>
<reference evidence="18 19" key="1">
    <citation type="submission" date="2016-10" db="EMBL/GenBank/DDBJ databases">
        <authorList>
            <person name="de Groot N.N."/>
        </authorList>
    </citation>
    <scope>NUCLEOTIDE SEQUENCE [LARGE SCALE GENOMIC DNA]</scope>
    <source>
        <strain evidence="18 19">CGMCC 1.11147</strain>
    </source>
</reference>
<dbReference type="GO" id="GO:0052656">
    <property type="term" value="F:L-isoleucine-2-oxoglutarate transaminase activity"/>
    <property type="evidence" value="ECO:0007669"/>
    <property type="project" value="RHEA"/>
</dbReference>
<dbReference type="InterPro" id="IPR043131">
    <property type="entry name" value="BCAT-like_N"/>
</dbReference>
<comment type="pathway">
    <text evidence="4">Amino-acid biosynthesis; L-leucine biosynthesis; L-leucine from 3-methyl-2-oxobutanoate: step 4/4.</text>
</comment>
<evidence type="ECO:0000256" key="2">
    <source>
        <dbReference type="ARBA" id="ARBA00004824"/>
    </source>
</evidence>
<comment type="pathway">
    <text evidence="3">Amino-acid biosynthesis; L-valine biosynthesis; L-valine from pyruvate: step 4/4.</text>
</comment>
<evidence type="ECO:0000256" key="17">
    <source>
        <dbReference type="RuleBase" id="RU004517"/>
    </source>
</evidence>
<dbReference type="STRING" id="1005944.SAMN05192576_0464"/>
<dbReference type="Pfam" id="PF01063">
    <property type="entry name" value="Aminotran_4"/>
    <property type="match status" value="1"/>
</dbReference>
<dbReference type="SUPFAM" id="SSF56752">
    <property type="entry name" value="D-aminoacid aminotransferase-like PLP-dependent enzymes"/>
    <property type="match status" value="1"/>
</dbReference>
<evidence type="ECO:0000256" key="10">
    <source>
        <dbReference type="ARBA" id="ARBA00023304"/>
    </source>
</evidence>
<keyword evidence="8 17" id="KW-0808">Transferase</keyword>
<comment type="pathway">
    <text evidence="2">Amino-acid biosynthesis; L-isoleucine biosynthesis; L-isoleucine from 2-oxobutanoate: step 4/4.</text>
</comment>
<evidence type="ECO:0000313" key="19">
    <source>
        <dbReference type="Proteomes" id="UP000199004"/>
    </source>
</evidence>
<comment type="catalytic activity">
    <reaction evidence="13 17">
        <text>L-leucine + 2-oxoglutarate = 4-methyl-2-oxopentanoate + L-glutamate</text>
        <dbReference type="Rhea" id="RHEA:18321"/>
        <dbReference type="ChEBI" id="CHEBI:16810"/>
        <dbReference type="ChEBI" id="CHEBI:17865"/>
        <dbReference type="ChEBI" id="CHEBI:29985"/>
        <dbReference type="ChEBI" id="CHEBI:57427"/>
        <dbReference type="EC" id="2.6.1.42"/>
    </reaction>
</comment>
<dbReference type="PIRSF" id="PIRSF006468">
    <property type="entry name" value="BCAT1"/>
    <property type="match status" value="1"/>
</dbReference>
<evidence type="ECO:0000256" key="3">
    <source>
        <dbReference type="ARBA" id="ARBA00004931"/>
    </source>
</evidence>
<dbReference type="GO" id="GO:0009099">
    <property type="term" value="P:L-valine biosynthetic process"/>
    <property type="evidence" value="ECO:0007669"/>
    <property type="project" value="UniProtKB-UniPathway"/>
</dbReference>
<comment type="cofactor">
    <cofactor evidence="1 16">
        <name>pyridoxal 5'-phosphate</name>
        <dbReference type="ChEBI" id="CHEBI:597326"/>
    </cofactor>
</comment>
<dbReference type="AlphaFoldDB" id="A0A1G9UKT9"/>
<dbReference type="Gene3D" id="3.20.10.10">
    <property type="entry name" value="D-amino Acid Aminotransferase, subunit A, domain 2"/>
    <property type="match status" value="1"/>
</dbReference>
<evidence type="ECO:0000256" key="9">
    <source>
        <dbReference type="ARBA" id="ARBA00022898"/>
    </source>
</evidence>
<dbReference type="CDD" id="cd01557">
    <property type="entry name" value="BCAT_beta_family"/>
    <property type="match status" value="1"/>
</dbReference>
<evidence type="ECO:0000256" key="7">
    <source>
        <dbReference type="ARBA" id="ARBA00022605"/>
    </source>
</evidence>
<evidence type="ECO:0000256" key="6">
    <source>
        <dbReference type="ARBA" id="ARBA00022576"/>
    </source>
</evidence>
<evidence type="ECO:0000256" key="5">
    <source>
        <dbReference type="ARBA" id="ARBA00009320"/>
    </source>
</evidence>
<dbReference type="GO" id="GO:0009098">
    <property type="term" value="P:L-leucine biosynthetic process"/>
    <property type="evidence" value="ECO:0007669"/>
    <property type="project" value="UniProtKB-UniPathway"/>
</dbReference>
<sequence>MQISTTANPSPVDDARLAEILANPGFGVHFTDHMFLVEWTPDAGWHNARIEPYGPLSMDPATAVLHYAQETFEGMKAYRHDDGSVWTFRPEENAARMVRSSKRLAFPELPVEDFVQAVDALVEVDQRWVPDQAGEKSLYLRPFMIATEVFLGVRPAQHVTFLVIASPAGAYFKGGVKPVTLWLTEDYTRAGRGGMGAAKTGGNYASSLVAQQEATAQGCDQVVFLDAQEGKYVEELGGMNLYFVHDDGRIVTPETGTILEGITRASIIELAGKLGHQVEERKFSIDEWRDGVSSGRITEIFACGTAAVVTPVGSLKWDGGEAPAPASTDLTMRVRQALVDIQYGRSEDTFGWMHRAV</sequence>
<dbReference type="RefSeq" id="WP_091021534.1">
    <property type="nucleotide sequence ID" value="NZ_BKAE01000005.1"/>
</dbReference>
<evidence type="ECO:0000256" key="4">
    <source>
        <dbReference type="ARBA" id="ARBA00005072"/>
    </source>
</evidence>
<dbReference type="UniPathway" id="UPA00047">
    <property type="reaction ID" value="UER00058"/>
</dbReference>
<dbReference type="GO" id="GO:0052654">
    <property type="term" value="F:L-leucine-2-oxoglutarate transaminase activity"/>
    <property type="evidence" value="ECO:0007669"/>
    <property type="project" value="RHEA"/>
</dbReference>
<evidence type="ECO:0000256" key="14">
    <source>
        <dbReference type="PIRSR" id="PIRSR006468-1"/>
    </source>
</evidence>
<keyword evidence="10 17" id="KW-0100">Branched-chain amino acid biosynthesis</keyword>
<dbReference type="EMBL" id="FNIC01000001">
    <property type="protein sequence ID" value="SDM60498.1"/>
    <property type="molecule type" value="Genomic_DNA"/>
</dbReference>
<keyword evidence="19" id="KW-1185">Reference proteome</keyword>
<keyword evidence="6 17" id="KW-0032">Aminotransferase</keyword>
<dbReference type="GO" id="GO:0009097">
    <property type="term" value="P:isoleucine biosynthetic process"/>
    <property type="evidence" value="ECO:0007669"/>
    <property type="project" value="UniProtKB-UniPathway"/>
</dbReference>
<dbReference type="InterPro" id="IPR036038">
    <property type="entry name" value="Aminotransferase-like"/>
</dbReference>
<evidence type="ECO:0000256" key="8">
    <source>
        <dbReference type="ARBA" id="ARBA00022679"/>
    </source>
</evidence>
<dbReference type="NCBIfam" id="TIGR01123">
    <property type="entry name" value="ilvE_II"/>
    <property type="match status" value="1"/>
</dbReference>
<evidence type="ECO:0000256" key="13">
    <source>
        <dbReference type="ARBA" id="ARBA00049229"/>
    </source>
</evidence>
<evidence type="ECO:0000256" key="1">
    <source>
        <dbReference type="ARBA" id="ARBA00001933"/>
    </source>
</evidence>
<dbReference type="InterPro" id="IPR018300">
    <property type="entry name" value="Aminotrans_IV_CS"/>
</dbReference>
<name>A0A1G9UKT9_9ACTN</name>
<comment type="similarity">
    <text evidence="5 15">Belongs to the class-IV pyridoxal-phosphate-dependent aminotransferase family.</text>
</comment>
<evidence type="ECO:0000256" key="15">
    <source>
        <dbReference type="RuleBase" id="RU004106"/>
    </source>
</evidence>
<comment type="catalytic activity">
    <reaction evidence="11 17">
        <text>L-valine + 2-oxoglutarate = 3-methyl-2-oxobutanoate + L-glutamate</text>
        <dbReference type="Rhea" id="RHEA:24813"/>
        <dbReference type="ChEBI" id="CHEBI:11851"/>
        <dbReference type="ChEBI" id="CHEBI:16810"/>
        <dbReference type="ChEBI" id="CHEBI:29985"/>
        <dbReference type="ChEBI" id="CHEBI:57762"/>
        <dbReference type="EC" id="2.6.1.42"/>
    </reaction>
</comment>
<dbReference type="UniPathway" id="UPA00049">
    <property type="reaction ID" value="UER00062"/>
</dbReference>
<proteinExistence type="inferred from homology"/>
<feature type="modified residue" description="N6-(pyridoxal phosphate)lysine" evidence="14">
    <location>
        <position position="199"/>
    </location>
</feature>
<evidence type="ECO:0000313" key="18">
    <source>
        <dbReference type="EMBL" id="SDM60498.1"/>
    </source>
</evidence>
<dbReference type="PANTHER" id="PTHR11825">
    <property type="entry name" value="SUBGROUP IIII AMINOTRANSFERASE"/>
    <property type="match status" value="1"/>
</dbReference>
<evidence type="ECO:0000256" key="11">
    <source>
        <dbReference type="ARBA" id="ARBA00048212"/>
    </source>
</evidence>
<protein>
    <recommendedName>
        <fullName evidence="17">Branched-chain-amino-acid aminotransferase</fullName>
        <ecNumber evidence="17">2.6.1.42</ecNumber>
    </recommendedName>
</protein>
<dbReference type="EC" id="2.6.1.42" evidence="17"/>
<comment type="catalytic activity">
    <reaction evidence="12 17">
        <text>L-isoleucine + 2-oxoglutarate = (S)-3-methyl-2-oxopentanoate + L-glutamate</text>
        <dbReference type="Rhea" id="RHEA:24801"/>
        <dbReference type="ChEBI" id="CHEBI:16810"/>
        <dbReference type="ChEBI" id="CHEBI:29985"/>
        <dbReference type="ChEBI" id="CHEBI:35146"/>
        <dbReference type="ChEBI" id="CHEBI:58045"/>
        <dbReference type="EC" id="2.6.1.42"/>
    </reaction>
</comment>
<dbReference type="UniPathway" id="UPA00048">
    <property type="reaction ID" value="UER00073"/>
</dbReference>
<keyword evidence="9 16" id="KW-0663">Pyridoxal phosphate</keyword>
<evidence type="ECO:0000256" key="12">
    <source>
        <dbReference type="ARBA" id="ARBA00048798"/>
    </source>
</evidence>
<keyword evidence="7 17" id="KW-0028">Amino-acid biosynthesis</keyword>
<accession>A0A1G9UKT9</accession>
<dbReference type="InterPro" id="IPR005786">
    <property type="entry name" value="B_amino_transII"/>
</dbReference>
<dbReference type="NCBIfam" id="NF009897">
    <property type="entry name" value="PRK13357.1"/>
    <property type="match status" value="1"/>
</dbReference>
<dbReference type="GO" id="GO:0052655">
    <property type="term" value="F:L-valine-2-oxoglutarate transaminase activity"/>
    <property type="evidence" value="ECO:0007669"/>
    <property type="project" value="RHEA"/>
</dbReference>
<organism evidence="18 19">
    <name type="scientific">Nocardioides szechwanensis</name>
    <dbReference type="NCBI Taxonomy" id="1005944"/>
    <lineage>
        <taxon>Bacteria</taxon>
        <taxon>Bacillati</taxon>
        <taxon>Actinomycetota</taxon>
        <taxon>Actinomycetes</taxon>
        <taxon>Propionibacteriales</taxon>
        <taxon>Nocardioidaceae</taxon>
        <taxon>Nocardioides</taxon>
    </lineage>
</organism>
<dbReference type="OrthoDB" id="9804984at2"/>
<evidence type="ECO:0000256" key="16">
    <source>
        <dbReference type="RuleBase" id="RU004516"/>
    </source>
</evidence>
<gene>
    <name evidence="18" type="ORF">SAMN05192576_0464</name>
</gene>